<evidence type="ECO:0000313" key="2">
    <source>
        <dbReference type="EMBL" id="KAH0960387.1"/>
    </source>
</evidence>
<keyword evidence="2" id="KW-0255">Endonuclease</keyword>
<feature type="domain" description="DDE-1" evidence="1">
    <location>
        <begin position="39"/>
        <end position="76"/>
    </location>
</feature>
<evidence type="ECO:0000259" key="1">
    <source>
        <dbReference type="Pfam" id="PF03184"/>
    </source>
</evidence>
<keyword evidence="2" id="KW-0540">Nuclease</keyword>
<dbReference type="GeneID" id="68357671"/>
<dbReference type="EMBL" id="JAIZPD010000010">
    <property type="protein sequence ID" value="KAH0960387.1"/>
    <property type="molecule type" value="Genomic_DNA"/>
</dbReference>
<dbReference type="InterPro" id="IPR004875">
    <property type="entry name" value="DDE_SF_endonuclease_dom"/>
</dbReference>
<reference evidence="2" key="1">
    <citation type="submission" date="2021-09" db="EMBL/GenBank/DDBJ databases">
        <title>A high-quality genome of the endoparasitic fungus Hirsutella rhossiliensis with a comparison of Hirsutella genomes reveals transposable elements contributing to genome size variation.</title>
        <authorList>
            <person name="Lin R."/>
            <person name="Jiao Y."/>
            <person name="Sun X."/>
            <person name="Ling J."/>
            <person name="Xie B."/>
            <person name="Cheng X."/>
        </authorList>
    </citation>
    <scope>NUCLEOTIDE SEQUENCE</scope>
    <source>
        <strain evidence="2">HR02</strain>
    </source>
</reference>
<dbReference type="GO" id="GO:0003676">
    <property type="term" value="F:nucleic acid binding"/>
    <property type="evidence" value="ECO:0007669"/>
    <property type="project" value="InterPro"/>
</dbReference>
<sequence>MVIFQGKVHQASWYEADVPKDWQIAVSDKGWTSDDLGLHCHVTPEFDKYCTDNAIVVLQMPAHSSHLLQPLDVGVNHIDKEDFLLLYIEARRQALSRRTSEVDSWPQAFPIQSDPGSVTVTSSG</sequence>
<name>A0A9P8MWD3_9HYPO</name>
<keyword evidence="3" id="KW-1185">Reference proteome</keyword>
<gene>
    <name evidence="2" type="ORF">HRG_08542</name>
</gene>
<accession>A0A9P8MWD3</accession>
<keyword evidence="2" id="KW-0378">Hydrolase</keyword>
<dbReference type="RefSeq" id="XP_044717900.1">
    <property type="nucleotide sequence ID" value="XM_044867013.1"/>
</dbReference>
<dbReference type="GO" id="GO:0004519">
    <property type="term" value="F:endonuclease activity"/>
    <property type="evidence" value="ECO:0007669"/>
    <property type="project" value="UniProtKB-KW"/>
</dbReference>
<comment type="caution">
    <text evidence="2">The sequence shown here is derived from an EMBL/GenBank/DDBJ whole genome shotgun (WGS) entry which is preliminary data.</text>
</comment>
<proteinExistence type="predicted"/>
<evidence type="ECO:0000313" key="3">
    <source>
        <dbReference type="Proteomes" id="UP000824596"/>
    </source>
</evidence>
<dbReference type="AlphaFoldDB" id="A0A9P8MWD3"/>
<protein>
    <submittedName>
        <fullName evidence="2">DDE superfamily endonuclease domain-containing protein</fullName>
    </submittedName>
</protein>
<dbReference type="Proteomes" id="UP000824596">
    <property type="component" value="Unassembled WGS sequence"/>
</dbReference>
<organism evidence="2 3">
    <name type="scientific">Hirsutella rhossiliensis</name>
    <dbReference type="NCBI Taxonomy" id="111463"/>
    <lineage>
        <taxon>Eukaryota</taxon>
        <taxon>Fungi</taxon>
        <taxon>Dikarya</taxon>
        <taxon>Ascomycota</taxon>
        <taxon>Pezizomycotina</taxon>
        <taxon>Sordariomycetes</taxon>
        <taxon>Hypocreomycetidae</taxon>
        <taxon>Hypocreales</taxon>
        <taxon>Ophiocordycipitaceae</taxon>
        <taxon>Hirsutella</taxon>
    </lineage>
</organism>
<dbReference type="Pfam" id="PF03184">
    <property type="entry name" value="DDE_1"/>
    <property type="match status" value="1"/>
</dbReference>
<dbReference type="OrthoDB" id="3695345at2759"/>